<evidence type="ECO:0000313" key="7">
    <source>
        <dbReference type="EMBL" id="KAF2496762.1"/>
    </source>
</evidence>
<feature type="compositionally biased region" description="Low complexity" evidence="5">
    <location>
        <begin position="181"/>
        <end position="200"/>
    </location>
</feature>
<dbReference type="InterPro" id="IPR023753">
    <property type="entry name" value="FAD/NAD-binding_dom"/>
</dbReference>
<dbReference type="PANTHER" id="PTHR43735:SF3">
    <property type="entry name" value="FERROPTOSIS SUPPRESSOR PROTEIN 1"/>
    <property type="match status" value="1"/>
</dbReference>
<dbReference type="PANTHER" id="PTHR43735">
    <property type="entry name" value="APOPTOSIS-INDUCING FACTOR 1"/>
    <property type="match status" value="1"/>
</dbReference>
<evidence type="ECO:0000256" key="5">
    <source>
        <dbReference type="SAM" id="MobiDB-lite"/>
    </source>
</evidence>
<feature type="region of interest" description="Disordered" evidence="5">
    <location>
        <begin position="174"/>
        <end position="207"/>
    </location>
</feature>
<evidence type="ECO:0000259" key="6">
    <source>
        <dbReference type="Pfam" id="PF07992"/>
    </source>
</evidence>
<dbReference type="Pfam" id="PF07992">
    <property type="entry name" value="Pyr_redox_2"/>
    <property type="match status" value="1"/>
</dbReference>
<protein>
    <recommendedName>
        <fullName evidence="6">FAD/NAD(P)-binding domain-containing protein</fullName>
    </recommendedName>
</protein>
<evidence type="ECO:0000256" key="2">
    <source>
        <dbReference type="ARBA" id="ARBA00022630"/>
    </source>
</evidence>
<dbReference type="AlphaFoldDB" id="A0A6A6QX87"/>
<evidence type="ECO:0000256" key="1">
    <source>
        <dbReference type="ARBA" id="ARBA00006442"/>
    </source>
</evidence>
<dbReference type="SUPFAM" id="SSF51905">
    <property type="entry name" value="FAD/NAD(P)-binding domain"/>
    <property type="match status" value="1"/>
</dbReference>
<keyword evidence="4" id="KW-0560">Oxidoreductase</keyword>
<reference evidence="7" key="1">
    <citation type="journal article" date="2020" name="Stud. Mycol.">
        <title>101 Dothideomycetes genomes: a test case for predicting lifestyles and emergence of pathogens.</title>
        <authorList>
            <person name="Haridas S."/>
            <person name="Albert R."/>
            <person name="Binder M."/>
            <person name="Bloem J."/>
            <person name="Labutti K."/>
            <person name="Salamov A."/>
            <person name="Andreopoulos B."/>
            <person name="Baker S."/>
            <person name="Barry K."/>
            <person name="Bills G."/>
            <person name="Bluhm B."/>
            <person name="Cannon C."/>
            <person name="Castanera R."/>
            <person name="Culley D."/>
            <person name="Daum C."/>
            <person name="Ezra D."/>
            <person name="Gonzalez J."/>
            <person name="Henrissat B."/>
            <person name="Kuo A."/>
            <person name="Liang C."/>
            <person name="Lipzen A."/>
            <person name="Lutzoni F."/>
            <person name="Magnuson J."/>
            <person name="Mondo S."/>
            <person name="Nolan M."/>
            <person name="Ohm R."/>
            <person name="Pangilinan J."/>
            <person name="Park H.-J."/>
            <person name="Ramirez L."/>
            <person name="Alfaro M."/>
            <person name="Sun H."/>
            <person name="Tritt A."/>
            <person name="Yoshinaga Y."/>
            <person name="Zwiers L.-H."/>
            <person name="Turgeon B."/>
            <person name="Goodwin S."/>
            <person name="Spatafora J."/>
            <person name="Crous P."/>
            <person name="Grigoriev I."/>
        </authorList>
    </citation>
    <scope>NUCLEOTIDE SEQUENCE</scope>
    <source>
        <strain evidence="7">CBS 269.34</strain>
    </source>
</reference>
<dbReference type="PRINTS" id="PR00411">
    <property type="entry name" value="PNDRDTASEI"/>
</dbReference>
<feature type="domain" description="FAD/NAD(P)-binding" evidence="6">
    <location>
        <begin position="7"/>
        <end position="328"/>
    </location>
</feature>
<name>A0A6A6QX87_9PEZI</name>
<sequence length="441" mass="47608">MTREPLNVVILGGSFAGISVAHQFLDHIISSLSTFEEAPTYRVILVSPSTHLYWNICAPRALVSEELIPVESAFVEIEPGFSRYPFNVFTFMQGSATRVDTSAHTVTVELASDDNNKTTVQTVPYHALILATGTSANSPLYSLHGSHEDTIADIRHFHTQVQNAQSILIVGGGPSGPPPTTSSTTATTPSIQITPPTTTTRPPPPRTRKTITLLSGSTRLLPKLPEPVGAHASKQLSKLGVHVVHAIRQIGTTTNADGTANSILSNDMTMTADIVIEATGVAPNTRYLPSSMLDENGYVLTDPEDLRVYGPDIGARVYAVGDCASYSKNYVLDVYEAVPVLARNLMNDLLAHEYRVEAQLSRAEPAEVVRRVERLKDARFVQNPSDSQLMPISRYGGVGVIFDLRVPSFMVHLLKGRDYKLGKAGAVVGRGKNPYAAPGKG</sequence>
<comment type="similarity">
    <text evidence="1">Belongs to the FAD-dependent oxidoreductase family.</text>
</comment>
<dbReference type="GO" id="GO:0005737">
    <property type="term" value="C:cytoplasm"/>
    <property type="evidence" value="ECO:0007669"/>
    <property type="project" value="TreeGrafter"/>
</dbReference>
<keyword evidence="3" id="KW-0274">FAD</keyword>
<dbReference type="OrthoDB" id="202203at2759"/>
<dbReference type="EMBL" id="MU004187">
    <property type="protein sequence ID" value="KAF2496762.1"/>
    <property type="molecule type" value="Genomic_DNA"/>
</dbReference>
<dbReference type="Gene3D" id="3.50.50.100">
    <property type="match status" value="1"/>
</dbReference>
<evidence type="ECO:0000256" key="4">
    <source>
        <dbReference type="ARBA" id="ARBA00023002"/>
    </source>
</evidence>
<evidence type="ECO:0000313" key="8">
    <source>
        <dbReference type="Proteomes" id="UP000799750"/>
    </source>
</evidence>
<evidence type="ECO:0000256" key="3">
    <source>
        <dbReference type="ARBA" id="ARBA00022827"/>
    </source>
</evidence>
<dbReference type="Proteomes" id="UP000799750">
    <property type="component" value="Unassembled WGS sequence"/>
</dbReference>
<gene>
    <name evidence="7" type="ORF">BU16DRAFT_507415</name>
</gene>
<dbReference type="PRINTS" id="PR00368">
    <property type="entry name" value="FADPNR"/>
</dbReference>
<accession>A0A6A6QX87</accession>
<dbReference type="GO" id="GO:0050660">
    <property type="term" value="F:flavin adenine dinucleotide binding"/>
    <property type="evidence" value="ECO:0007669"/>
    <property type="project" value="TreeGrafter"/>
</dbReference>
<dbReference type="GO" id="GO:0004174">
    <property type="term" value="F:electron-transferring-flavoprotein dehydrogenase activity"/>
    <property type="evidence" value="ECO:0007669"/>
    <property type="project" value="TreeGrafter"/>
</dbReference>
<proteinExistence type="inferred from homology"/>
<dbReference type="InterPro" id="IPR036188">
    <property type="entry name" value="FAD/NAD-bd_sf"/>
</dbReference>
<keyword evidence="8" id="KW-1185">Reference proteome</keyword>
<organism evidence="7 8">
    <name type="scientific">Lophium mytilinum</name>
    <dbReference type="NCBI Taxonomy" id="390894"/>
    <lineage>
        <taxon>Eukaryota</taxon>
        <taxon>Fungi</taxon>
        <taxon>Dikarya</taxon>
        <taxon>Ascomycota</taxon>
        <taxon>Pezizomycotina</taxon>
        <taxon>Dothideomycetes</taxon>
        <taxon>Pleosporomycetidae</taxon>
        <taxon>Mytilinidiales</taxon>
        <taxon>Mytilinidiaceae</taxon>
        <taxon>Lophium</taxon>
    </lineage>
</organism>
<keyword evidence="2" id="KW-0285">Flavoprotein</keyword>